<dbReference type="AlphaFoldDB" id="A0A6N7YQV1"/>
<dbReference type="SUPFAM" id="SSF53850">
    <property type="entry name" value="Periplasmic binding protein-like II"/>
    <property type="match status" value="1"/>
</dbReference>
<dbReference type="Gene3D" id="3.40.190.10">
    <property type="entry name" value="Periplasmic binding protein-like II"/>
    <property type="match status" value="1"/>
</dbReference>
<dbReference type="Pfam" id="PF00496">
    <property type="entry name" value="SBP_bac_5"/>
    <property type="match status" value="1"/>
</dbReference>
<evidence type="ECO:0000313" key="3">
    <source>
        <dbReference type="Proteomes" id="UP000440096"/>
    </source>
</evidence>
<sequence>MSVLRVISPKLIRAGAAAVAKTPTGTVPFKFVSYTTARNVILEANPGYRGTGPYLQRLEFPIIIDADARVAALRSGSI</sequence>
<organism evidence="2 3">
    <name type="scientific">Amycolatopsis pithecellobii</name>
    <dbReference type="NCBI Taxonomy" id="664692"/>
    <lineage>
        <taxon>Bacteria</taxon>
        <taxon>Bacillati</taxon>
        <taxon>Actinomycetota</taxon>
        <taxon>Actinomycetes</taxon>
        <taxon>Pseudonocardiales</taxon>
        <taxon>Pseudonocardiaceae</taxon>
        <taxon>Amycolatopsis</taxon>
    </lineage>
</organism>
<dbReference type="EMBL" id="WMBA01000011">
    <property type="protein sequence ID" value="MTD54362.1"/>
    <property type="molecule type" value="Genomic_DNA"/>
</dbReference>
<feature type="domain" description="Solute-binding protein family 5" evidence="1">
    <location>
        <begin position="16"/>
        <end position="78"/>
    </location>
</feature>
<gene>
    <name evidence="2" type="ORF">GKO32_10305</name>
</gene>
<name>A0A6N7YQV1_9PSEU</name>
<reference evidence="2 3" key="1">
    <citation type="submission" date="2019-11" db="EMBL/GenBank/DDBJ databases">
        <title>Draft genome of Amycolatopsis RM579.</title>
        <authorList>
            <person name="Duangmal K."/>
            <person name="Mingma R."/>
        </authorList>
    </citation>
    <scope>NUCLEOTIDE SEQUENCE [LARGE SCALE GENOMIC DNA]</scope>
    <source>
        <strain evidence="2 3">RM579</strain>
    </source>
</reference>
<dbReference type="Proteomes" id="UP000440096">
    <property type="component" value="Unassembled WGS sequence"/>
</dbReference>
<proteinExistence type="predicted"/>
<evidence type="ECO:0000313" key="2">
    <source>
        <dbReference type="EMBL" id="MTD54362.1"/>
    </source>
</evidence>
<comment type="caution">
    <text evidence="2">The sequence shown here is derived from an EMBL/GenBank/DDBJ whole genome shotgun (WGS) entry which is preliminary data.</text>
</comment>
<accession>A0A6N7YQV1</accession>
<keyword evidence="3" id="KW-1185">Reference proteome</keyword>
<dbReference type="OrthoDB" id="7232492at2"/>
<dbReference type="InterPro" id="IPR000914">
    <property type="entry name" value="SBP_5_dom"/>
</dbReference>
<evidence type="ECO:0000259" key="1">
    <source>
        <dbReference type="Pfam" id="PF00496"/>
    </source>
</evidence>
<protein>
    <recommendedName>
        <fullName evidence="1">Solute-binding protein family 5 domain-containing protein</fullName>
    </recommendedName>
</protein>